<proteinExistence type="inferred from homology"/>
<keyword evidence="2" id="KW-0805">Transcription regulation</keyword>
<dbReference type="CDD" id="cd22907">
    <property type="entry name" value="HFD_NFYB"/>
    <property type="match status" value="1"/>
</dbReference>
<dbReference type="EMBL" id="NKXS01003737">
    <property type="protein sequence ID" value="PIN08671.1"/>
    <property type="molecule type" value="Genomic_DNA"/>
</dbReference>
<evidence type="ECO:0000256" key="4">
    <source>
        <dbReference type="SAM" id="MobiDB-lite"/>
    </source>
</evidence>
<dbReference type="Pfam" id="PF00808">
    <property type="entry name" value="CBFD_NFYB_HMF"/>
    <property type="match status" value="1"/>
</dbReference>
<dbReference type="Proteomes" id="UP000231279">
    <property type="component" value="Unassembled WGS sequence"/>
</dbReference>
<dbReference type="AlphaFoldDB" id="A0A2G9GTR3"/>
<sequence length="255" mass="28695">MESGGSFNTKRKYTTKAPTSGIVIGATTNIPAVASDANVQQFFKRDADQYMPIANIIRIMRRTLPVHAKIADDAKETIQECVSEFISFITSEANKKCHQEYRKTITPEDVLSAMETLGFNNYIEPLTIFLKKYHARDSHSSSQPTLLVKRNMSYLRQPTAEMARPPPPPPQPPFTMAYDPMQLPNTHQMAPPLPTPSIPLPFPMGYCPTQLITANTMDYGSYIEFSQMKDYYKENQGGGEGSSSLLEFHPFEPFK</sequence>
<evidence type="ECO:0000256" key="1">
    <source>
        <dbReference type="ARBA" id="ARBA00009053"/>
    </source>
</evidence>
<dbReference type="InterPro" id="IPR003958">
    <property type="entry name" value="CBFA_NFYB_domain"/>
</dbReference>
<protein>
    <recommendedName>
        <fullName evidence="5">Transcription factor CBF/NF-Y/archaeal histone domain-containing protein</fullName>
    </recommendedName>
</protein>
<name>A0A2G9GTR3_9LAMI</name>
<keyword evidence="7" id="KW-1185">Reference proteome</keyword>
<feature type="region of interest" description="Disordered" evidence="4">
    <location>
        <begin position="234"/>
        <end position="255"/>
    </location>
</feature>
<dbReference type="Gene3D" id="1.10.20.10">
    <property type="entry name" value="Histone, subunit A"/>
    <property type="match status" value="1"/>
</dbReference>
<dbReference type="GO" id="GO:0046982">
    <property type="term" value="F:protein heterodimerization activity"/>
    <property type="evidence" value="ECO:0007669"/>
    <property type="project" value="InterPro"/>
</dbReference>
<dbReference type="GO" id="GO:0001228">
    <property type="term" value="F:DNA-binding transcription activator activity, RNA polymerase II-specific"/>
    <property type="evidence" value="ECO:0007669"/>
    <property type="project" value="InterPro"/>
</dbReference>
<comment type="similarity">
    <text evidence="1">Belongs to the NFYB/HAP3 subunit family.</text>
</comment>
<evidence type="ECO:0000313" key="6">
    <source>
        <dbReference type="EMBL" id="PIN08671.1"/>
    </source>
</evidence>
<gene>
    <name evidence="6" type="ORF">CDL12_18757</name>
</gene>
<dbReference type="SUPFAM" id="SSF47113">
    <property type="entry name" value="Histone-fold"/>
    <property type="match status" value="1"/>
</dbReference>
<dbReference type="OrthoDB" id="911806at2759"/>
<evidence type="ECO:0000256" key="3">
    <source>
        <dbReference type="ARBA" id="ARBA00023163"/>
    </source>
</evidence>
<organism evidence="6 7">
    <name type="scientific">Handroanthus impetiginosus</name>
    <dbReference type="NCBI Taxonomy" id="429701"/>
    <lineage>
        <taxon>Eukaryota</taxon>
        <taxon>Viridiplantae</taxon>
        <taxon>Streptophyta</taxon>
        <taxon>Embryophyta</taxon>
        <taxon>Tracheophyta</taxon>
        <taxon>Spermatophyta</taxon>
        <taxon>Magnoliopsida</taxon>
        <taxon>eudicotyledons</taxon>
        <taxon>Gunneridae</taxon>
        <taxon>Pentapetalae</taxon>
        <taxon>asterids</taxon>
        <taxon>lamiids</taxon>
        <taxon>Lamiales</taxon>
        <taxon>Bignoniaceae</taxon>
        <taxon>Crescentiina</taxon>
        <taxon>Tabebuia alliance</taxon>
        <taxon>Handroanthus</taxon>
    </lineage>
</organism>
<dbReference type="InterPro" id="IPR027113">
    <property type="entry name" value="Transc_fact_NFYB/HAP3"/>
</dbReference>
<evidence type="ECO:0000259" key="5">
    <source>
        <dbReference type="Pfam" id="PF00808"/>
    </source>
</evidence>
<feature type="domain" description="Transcription factor CBF/NF-Y/archaeal histone" evidence="5">
    <location>
        <begin position="51"/>
        <end position="114"/>
    </location>
</feature>
<reference evidence="7" key="1">
    <citation type="journal article" date="2018" name="Gigascience">
        <title>Genome assembly of the Pink Ipe (Handroanthus impetiginosus, Bignoniaceae), a highly valued, ecologically keystone Neotropical timber forest tree.</title>
        <authorList>
            <person name="Silva-Junior O.B."/>
            <person name="Grattapaglia D."/>
            <person name="Novaes E."/>
            <person name="Collevatti R.G."/>
        </authorList>
    </citation>
    <scope>NUCLEOTIDE SEQUENCE [LARGE SCALE GENOMIC DNA]</scope>
    <source>
        <strain evidence="7">cv. UFG-1</strain>
    </source>
</reference>
<comment type="caution">
    <text evidence="6">The sequence shown here is derived from an EMBL/GenBank/DDBJ whole genome shotgun (WGS) entry which is preliminary data.</text>
</comment>
<dbReference type="STRING" id="429701.A0A2G9GTR3"/>
<dbReference type="GO" id="GO:0000978">
    <property type="term" value="F:RNA polymerase II cis-regulatory region sequence-specific DNA binding"/>
    <property type="evidence" value="ECO:0007669"/>
    <property type="project" value="TreeGrafter"/>
</dbReference>
<evidence type="ECO:0000313" key="7">
    <source>
        <dbReference type="Proteomes" id="UP000231279"/>
    </source>
</evidence>
<dbReference type="GO" id="GO:0016602">
    <property type="term" value="C:CCAAT-binding factor complex"/>
    <property type="evidence" value="ECO:0007669"/>
    <property type="project" value="InterPro"/>
</dbReference>
<dbReference type="PANTHER" id="PTHR11064:SF115">
    <property type="entry name" value="NUCLEAR TRANSCRIPTION FACTOR Y SUBUNIT B-9"/>
    <property type="match status" value="1"/>
</dbReference>
<keyword evidence="3" id="KW-0804">Transcription</keyword>
<accession>A0A2G9GTR3</accession>
<evidence type="ECO:0000256" key="2">
    <source>
        <dbReference type="ARBA" id="ARBA00023015"/>
    </source>
</evidence>
<dbReference type="PANTHER" id="PTHR11064">
    <property type="entry name" value="CCAAT-BINDING TRANSCRIPTION FACTOR-RELATED"/>
    <property type="match status" value="1"/>
</dbReference>
<dbReference type="InterPro" id="IPR009072">
    <property type="entry name" value="Histone-fold"/>
</dbReference>
<dbReference type="PRINTS" id="PR00615">
    <property type="entry name" value="CCAATSUBUNTA"/>
</dbReference>